<dbReference type="PANTHER" id="PTHR10366">
    <property type="entry name" value="NAD DEPENDENT EPIMERASE/DEHYDRATASE"/>
    <property type="match status" value="1"/>
</dbReference>
<dbReference type="InterPro" id="IPR001509">
    <property type="entry name" value="Epimerase_deHydtase"/>
</dbReference>
<dbReference type="Gene3D" id="3.40.50.720">
    <property type="entry name" value="NAD(P)-binding Rossmann-like Domain"/>
    <property type="match status" value="1"/>
</dbReference>
<dbReference type="InterPro" id="IPR036291">
    <property type="entry name" value="NAD(P)-bd_dom_sf"/>
</dbReference>
<dbReference type="Proteomes" id="UP000823388">
    <property type="component" value="Chromosome 4N"/>
</dbReference>
<evidence type="ECO:0000259" key="3">
    <source>
        <dbReference type="Pfam" id="PF01370"/>
    </source>
</evidence>
<evidence type="ECO:0000313" key="5">
    <source>
        <dbReference type="Proteomes" id="UP000823388"/>
    </source>
</evidence>
<name>A0A8T0THX5_PANVG</name>
<dbReference type="EMBL" id="CM029044">
    <property type="protein sequence ID" value="KAG2607589.1"/>
    <property type="molecule type" value="Genomic_DNA"/>
</dbReference>
<gene>
    <name evidence="4" type="ORF">PVAP13_4NG260100</name>
</gene>
<protein>
    <recommendedName>
        <fullName evidence="3">NAD-dependent epimerase/dehydratase domain-containing protein</fullName>
    </recommendedName>
</protein>
<organism evidence="4 5">
    <name type="scientific">Panicum virgatum</name>
    <name type="common">Blackwell switchgrass</name>
    <dbReference type="NCBI Taxonomy" id="38727"/>
    <lineage>
        <taxon>Eukaryota</taxon>
        <taxon>Viridiplantae</taxon>
        <taxon>Streptophyta</taxon>
        <taxon>Embryophyta</taxon>
        <taxon>Tracheophyta</taxon>
        <taxon>Spermatophyta</taxon>
        <taxon>Magnoliopsida</taxon>
        <taxon>Liliopsida</taxon>
        <taxon>Poales</taxon>
        <taxon>Poaceae</taxon>
        <taxon>PACMAD clade</taxon>
        <taxon>Panicoideae</taxon>
        <taxon>Panicodae</taxon>
        <taxon>Paniceae</taxon>
        <taxon>Panicinae</taxon>
        <taxon>Panicum</taxon>
        <taxon>Panicum sect. Hiantes</taxon>
    </lineage>
</organism>
<proteinExistence type="predicted"/>
<dbReference type="AlphaFoldDB" id="A0A8T0THX5"/>
<evidence type="ECO:0000256" key="1">
    <source>
        <dbReference type="ARBA" id="ARBA00023002"/>
    </source>
</evidence>
<dbReference type="InterPro" id="IPR050425">
    <property type="entry name" value="NAD(P)_dehydrat-like"/>
</dbReference>
<evidence type="ECO:0000256" key="2">
    <source>
        <dbReference type="SAM" id="MobiDB-lite"/>
    </source>
</evidence>
<dbReference type="Pfam" id="PF01370">
    <property type="entry name" value="Epimerase"/>
    <property type="match status" value="1"/>
</dbReference>
<sequence length="401" mass="43014">MAEEQGSSGVRVCVTGGAGFIGSWLVKSSSRKDTPSTPPSGTQVRRARAPPSFHGGSSHRSAQKERIGSCVVVCGCLVRRYELDSSGGRAGDKEKAGMLRRLVPGAAERLRLFDADLFDAATFAPGIAGCQFVFLLATPFGLEAAGNKYKSTAEAVVDAVRAILRQCEESKTVKRVIHTASISAASPLMKQGSGAAGYKESISESCWTPLDVDYPLRSAHFDKYILSKLQSEQELLSYNAGERPAFEVVTLPLGLVAGDTLLGRVPETMESAVSPVSRNEAYSGLPRILQQLLGSLPLVHVDDVCEALVFCMERPSVAGRFLCAAAYPTIHDVAGHFAENFPHLDILRETEAVARVQLEGDKLGDLGFRYKYGMEEILDSSVACAARLGSLDTTRLNLQKG</sequence>
<reference evidence="4" key="1">
    <citation type="submission" date="2020-05" db="EMBL/GenBank/DDBJ databases">
        <title>WGS assembly of Panicum virgatum.</title>
        <authorList>
            <person name="Lovell J.T."/>
            <person name="Jenkins J."/>
            <person name="Shu S."/>
            <person name="Juenger T.E."/>
            <person name="Schmutz J."/>
        </authorList>
    </citation>
    <scope>NUCLEOTIDE SEQUENCE</scope>
    <source>
        <strain evidence="4">AP13</strain>
    </source>
</reference>
<dbReference type="GO" id="GO:0016616">
    <property type="term" value="F:oxidoreductase activity, acting on the CH-OH group of donors, NAD or NADP as acceptor"/>
    <property type="evidence" value="ECO:0007669"/>
    <property type="project" value="TreeGrafter"/>
</dbReference>
<keyword evidence="1" id="KW-0560">Oxidoreductase</keyword>
<dbReference type="SUPFAM" id="SSF51735">
    <property type="entry name" value="NAD(P)-binding Rossmann-fold domains"/>
    <property type="match status" value="1"/>
</dbReference>
<dbReference type="PANTHER" id="PTHR10366:SF738">
    <property type="entry name" value="NAD-DEPENDENT EPIMERASE_DEHYDRATASE DOMAIN-CONTAINING PROTEIN"/>
    <property type="match status" value="1"/>
</dbReference>
<comment type="caution">
    <text evidence="4">The sequence shown here is derived from an EMBL/GenBank/DDBJ whole genome shotgun (WGS) entry which is preliminary data.</text>
</comment>
<accession>A0A8T0THX5</accession>
<keyword evidence="5" id="KW-1185">Reference proteome</keyword>
<evidence type="ECO:0000313" key="4">
    <source>
        <dbReference type="EMBL" id="KAG2607589.1"/>
    </source>
</evidence>
<feature type="region of interest" description="Disordered" evidence="2">
    <location>
        <begin position="28"/>
        <end position="61"/>
    </location>
</feature>
<feature type="domain" description="NAD-dependent epimerase/dehydratase" evidence="3">
    <location>
        <begin position="107"/>
        <end position="316"/>
    </location>
</feature>